<name>A0AAW1NMR3_9CHLO</name>
<accession>A0AAW1NMR3</accession>
<proteinExistence type="predicted"/>
<evidence type="ECO:0000313" key="2">
    <source>
        <dbReference type="Proteomes" id="UP001465755"/>
    </source>
</evidence>
<dbReference type="EMBL" id="JALJOQ010000259">
    <property type="protein sequence ID" value="KAK9786991.1"/>
    <property type="molecule type" value="Genomic_DNA"/>
</dbReference>
<organism evidence="1 2">
    <name type="scientific">Symbiochloris irregularis</name>
    <dbReference type="NCBI Taxonomy" id="706552"/>
    <lineage>
        <taxon>Eukaryota</taxon>
        <taxon>Viridiplantae</taxon>
        <taxon>Chlorophyta</taxon>
        <taxon>core chlorophytes</taxon>
        <taxon>Trebouxiophyceae</taxon>
        <taxon>Trebouxiales</taxon>
        <taxon>Trebouxiaceae</taxon>
        <taxon>Symbiochloris</taxon>
    </lineage>
</organism>
<protein>
    <recommendedName>
        <fullName evidence="3">Transferrin-binding protein B C-lobe/N-lobe beta barrel domain-containing protein</fullName>
    </recommendedName>
</protein>
<evidence type="ECO:0000313" key="1">
    <source>
        <dbReference type="EMBL" id="KAK9786991.1"/>
    </source>
</evidence>
<dbReference type="AlphaFoldDB" id="A0AAW1NMR3"/>
<comment type="caution">
    <text evidence="1">The sequence shown here is derived from an EMBL/GenBank/DDBJ whole genome shotgun (WGS) entry which is preliminary data.</text>
</comment>
<keyword evidence="2" id="KW-1185">Reference proteome</keyword>
<reference evidence="1 2" key="1">
    <citation type="journal article" date="2024" name="Nat. Commun.">
        <title>Phylogenomics reveals the evolutionary origins of lichenization in chlorophyte algae.</title>
        <authorList>
            <person name="Puginier C."/>
            <person name="Libourel C."/>
            <person name="Otte J."/>
            <person name="Skaloud P."/>
            <person name="Haon M."/>
            <person name="Grisel S."/>
            <person name="Petersen M."/>
            <person name="Berrin J.G."/>
            <person name="Delaux P.M."/>
            <person name="Dal Grande F."/>
            <person name="Keller J."/>
        </authorList>
    </citation>
    <scope>NUCLEOTIDE SEQUENCE [LARGE SCALE GENOMIC DNA]</scope>
    <source>
        <strain evidence="1 2">SAG 2036</strain>
    </source>
</reference>
<dbReference type="Proteomes" id="UP001465755">
    <property type="component" value="Unassembled WGS sequence"/>
</dbReference>
<gene>
    <name evidence="1" type="ORF">WJX73_001204</name>
</gene>
<evidence type="ECO:0008006" key="3">
    <source>
        <dbReference type="Google" id="ProtNLM"/>
    </source>
</evidence>
<sequence length="255" mass="25125">MFPSETVKTIVAQASTCHPFVRCRTNHNAGPALAPGPEQTSFAGNGTFSGEGSASSATPVGTTFTLTSNSTFTSADLGDSEVRSTGGVFNGTGTCVGNAAFTVTDAAPGVIEGDGTANGTGTFTFSNGTTVKGTDESFTENDLTFSDGTGTFNGVDTTLNGTGRVSGNNFTCFGSGTYQGSGEVDGAGEAAGAFSMTGVGYFSGTGVFQGTGTCSGTATSFISDDRQAAISAGFPDAITIDHPSATPGPTTAASA</sequence>